<dbReference type="Gene3D" id="2.60.40.10">
    <property type="entry name" value="Immunoglobulins"/>
    <property type="match status" value="2"/>
</dbReference>
<evidence type="ECO:0000259" key="2">
    <source>
        <dbReference type="PROSITE" id="PS50835"/>
    </source>
</evidence>
<dbReference type="InterPro" id="IPR013106">
    <property type="entry name" value="Ig_V-set"/>
</dbReference>
<dbReference type="InterPro" id="IPR036179">
    <property type="entry name" value="Ig-like_dom_sf"/>
</dbReference>
<dbReference type="Pfam" id="PF07686">
    <property type="entry name" value="V-set"/>
    <property type="match status" value="1"/>
</dbReference>
<feature type="non-terminal residue" evidence="3">
    <location>
        <position position="1"/>
    </location>
</feature>
<dbReference type="SUPFAM" id="SSF48726">
    <property type="entry name" value="Immunoglobulin"/>
    <property type="match status" value="2"/>
</dbReference>
<feature type="region of interest" description="Disordered" evidence="1">
    <location>
        <begin position="1"/>
        <end position="67"/>
    </location>
</feature>
<dbReference type="PANTHER" id="PTHR23279">
    <property type="entry name" value="DEFECTIVE PROBOSCIS EXTENSION RESPONSE DPR -RELATED"/>
    <property type="match status" value="1"/>
</dbReference>
<dbReference type="SMART" id="SM00408">
    <property type="entry name" value="IGc2"/>
    <property type="match status" value="2"/>
</dbReference>
<dbReference type="PROSITE" id="PS50835">
    <property type="entry name" value="IG_LIKE"/>
    <property type="match status" value="2"/>
</dbReference>
<feature type="compositionally biased region" description="Polar residues" evidence="1">
    <location>
        <begin position="30"/>
        <end position="42"/>
    </location>
</feature>
<evidence type="ECO:0000256" key="1">
    <source>
        <dbReference type="SAM" id="MobiDB-lite"/>
    </source>
</evidence>
<dbReference type="InterPro" id="IPR003598">
    <property type="entry name" value="Ig_sub2"/>
</dbReference>
<evidence type="ECO:0000313" key="4">
    <source>
        <dbReference type="Proteomes" id="UP001445076"/>
    </source>
</evidence>
<proteinExistence type="predicted"/>
<dbReference type="SMART" id="SM00409">
    <property type="entry name" value="IG"/>
    <property type="match status" value="2"/>
</dbReference>
<sequence>QSKAYYHYNQQDMNNLGDSNETDYRERQNGHNTQYDGSTTLWETEEEKEEKHKEGGENEEIRKPHLGVSNTHVRVHLGESATLDCLIYEPSDEPVSWLRRVDDVLELLTWSTHTYTSDTRYSLIRESGDRWRSWQLVIHDTQLEDEGQYCCQVATQPPLLLSATLTVIEPRARVVDERGRDVEEKHYNSGSMIELKCVIDQVPFPSRTVTWRRGTTILVFNTSRGGISVRGDATWGYVRSRLYIADTTPADSGVYSCWYSNYTSDTVTVHVLAGENSAAMQHDAAPPPSSGSPSTTKNLITTFITCTAATWTTIYSYIWLSTYSASWCST</sequence>
<organism evidence="3 4">
    <name type="scientific">Cherax quadricarinatus</name>
    <name type="common">Australian red claw crayfish</name>
    <dbReference type="NCBI Taxonomy" id="27406"/>
    <lineage>
        <taxon>Eukaryota</taxon>
        <taxon>Metazoa</taxon>
        <taxon>Ecdysozoa</taxon>
        <taxon>Arthropoda</taxon>
        <taxon>Crustacea</taxon>
        <taxon>Multicrustacea</taxon>
        <taxon>Malacostraca</taxon>
        <taxon>Eumalacostraca</taxon>
        <taxon>Eucarida</taxon>
        <taxon>Decapoda</taxon>
        <taxon>Pleocyemata</taxon>
        <taxon>Astacidea</taxon>
        <taxon>Parastacoidea</taxon>
        <taxon>Parastacidae</taxon>
        <taxon>Cherax</taxon>
    </lineage>
</organism>
<feature type="domain" description="Ig-like" evidence="2">
    <location>
        <begin position="170"/>
        <end position="268"/>
    </location>
</feature>
<dbReference type="GO" id="GO:0050808">
    <property type="term" value="P:synapse organization"/>
    <property type="evidence" value="ECO:0007669"/>
    <property type="project" value="TreeGrafter"/>
</dbReference>
<dbReference type="PANTHER" id="PTHR23279:SF3">
    <property type="entry name" value="DEFECTIVE PROBOSCIS EXTENSION RESPONSE 18"/>
    <property type="match status" value="1"/>
</dbReference>
<accession>A0AAW0XKZ9</accession>
<dbReference type="AlphaFoldDB" id="A0AAW0XKZ9"/>
<reference evidence="3 4" key="1">
    <citation type="journal article" date="2024" name="BMC Genomics">
        <title>Genome assembly of redclaw crayfish (Cherax quadricarinatus) provides insights into its immune adaptation and hypoxia tolerance.</title>
        <authorList>
            <person name="Liu Z."/>
            <person name="Zheng J."/>
            <person name="Li H."/>
            <person name="Fang K."/>
            <person name="Wang S."/>
            <person name="He J."/>
            <person name="Zhou D."/>
            <person name="Weng S."/>
            <person name="Chi M."/>
            <person name="Gu Z."/>
            <person name="He J."/>
            <person name="Li F."/>
            <person name="Wang M."/>
        </authorList>
    </citation>
    <scope>NUCLEOTIDE SEQUENCE [LARGE SCALE GENOMIC DNA]</scope>
    <source>
        <strain evidence="3">ZL_2023a</strain>
    </source>
</reference>
<feature type="domain" description="Ig-like" evidence="2">
    <location>
        <begin position="64"/>
        <end position="166"/>
    </location>
</feature>
<dbReference type="GO" id="GO:0032589">
    <property type="term" value="C:neuron projection membrane"/>
    <property type="evidence" value="ECO:0007669"/>
    <property type="project" value="TreeGrafter"/>
</dbReference>
<name>A0AAW0XKZ9_CHEQU</name>
<protein>
    <recommendedName>
        <fullName evidence="2">Ig-like domain-containing protein</fullName>
    </recommendedName>
</protein>
<dbReference type="InterPro" id="IPR013783">
    <property type="entry name" value="Ig-like_fold"/>
</dbReference>
<feature type="compositionally biased region" description="Basic and acidic residues" evidence="1">
    <location>
        <begin position="49"/>
        <end position="63"/>
    </location>
</feature>
<comment type="caution">
    <text evidence="3">The sequence shown here is derived from an EMBL/GenBank/DDBJ whole genome shotgun (WGS) entry which is preliminary data.</text>
</comment>
<dbReference type="EMBL" id="JARKIK010000020">
    <property type="protein sequence ID" value="KAK8745067.1"/>
    <property type="molecule type" value="Genomic_DNA"/>
</dbReference>
<dbReference type="InterPro" id="IPR037448">
    <property type="entry name" value="Zig-8"/>
</dbReference>
<evidence type="ECO:0000313" key="3">
    <source>
        <dbReference type="EMBL" id="KAK8745067.1"/>
    </source>
</evidence>
<dbReference type="Proteomes" id="UP001445076">
    <property type="component" value="Unassembled WGS sequence"/>
</dbReference>
<dbReference type="InterPro" id="IPR003599">
    <property type="entry name" value="Ig_sub"/>
</dbReference>
<dbReference type="InterPro" id="IPR007110">
    <property type="entry name" value="Ig-like_dom"/>
</dbReference>
<dbReference type="Pfam" id="PF13927">
    <property type="entry name" value="Ig_3"/>
    <property type="match status" value="1"/>
</dbReference>
<keyword evidence="4" id="KW-1185">Reference proteome</keyword>
<feature type="compositionally biased region" description="Polar residues" evidence="1">
    <location>
        <begin position="1"/>
        <end position="19"/>
    </location>
</feature>
<gene>
    <name evidence="3" type="ORF">OTU49_000442</name>
</gene>
<dbReference type="CDD" id="cd00096">
    <property type="entry name" value="Ig"/>
    <property type="match status" value="1"/>
</dbReference>